<keyword evidence="5 7" id="KW-1133">Transmembrane helix</keyword>
<dbReference type="InterPro" id="IPR035906">
    <property type="entry name" value="MetI-like_sf"/>
</dbReference>
<evidence type="ECO:0000256" key="3">
    <source>
        <dbReference type="ARBA" id="ARBA00022475"/>
    </source>
</evidence>
<evidence type="ECO:0000256" key="2">
    <source>
        <dbReference type="ARBA" id="ARBA00022448"/>
    </source>
</evidence>
<dbReference type="PANTHER" id="PTHR30193:SF37">
    <property type="entry name" value="INNER MEMBRANE ABC TRANSPORTER PERMEASE PROTEIN YCJO"/>
    <property type="match status" value="1"/>
</dbReference>
<comment type="caution">
    <text evidence="8">The sequence shown here is derived from an EMBL/GenBank/DDBJ whole genome shotgun (WGS) entry which is preliminary data.</text>
</comment>
<dbReference type="Proteomes" id="UP000020103">
    <property type="component" value="Unassembled WGS sequence"/>
</dbReference>
<protein>
    <submittedName>
        <fullName evidence="8">Putative sugar transport system permease</fullName>
    </submittedName>
</protein>
<keyword evidence="8" id="KW-0762">Sugar transport</keyword>
<comment type="subcellular location">
    <subcellularLocation>
        <location evidence="1">Cell membrane</location>
        <topology evidence="1">Multi-pass membrane protein</topology>
    </subcellularLocation>
</comment>
<gene>
    <name evidence="8" type="ORF">I543_1924</name>
</gene>
<evidence type="ECO:0000256" key="7">
    <source>
        <dbReference type="SAM" id="Phobius"/>
    </source>
</evidence>
<evidence type="ECO:0000313" key="8">
    <source>
        <dbReference type="EMBL" id="EUA45744.1"/>
    </source>
</evidence>
<keyword evidence="4 7" id="KW-0812">Transmembrane</keyword>
<proteinExistence type="predicted"/>
<dbReference type="PANTHER" id="PTHR30193">
    <property type="entry name" value="ABC TRANSPORTER PERMEASE PROTEIN"/>
    <property type="match status" value="1"/>
</dbReference>
<evidence type="ECO:0000256" key="5">
    <source>
        <dbReference type="ARBA" id="ARBA00022989"/>
    </source>
</evidence>
<dbReference type="AlphaFoldDB" id="A0A829PZZ7"/>
<reference evidence="8 9" key="1">
    <citation type="submission" date="2013-12" db="EMBL/GenBank/DDBJ databases">
        <authorList>
            <person name="Madinger N."/>
            <person name="Lenaerts A."/>
            <person name="Ordway D."/>
            <person name="DeGroote M.A."/>
            <person name="Parker T."/>
            <person name="Sizemore C."/>
            <person name="Tallon L.J."/>
            <person name="Sadzewicz L.K."/>
            <person name="Sengamalay N."/>
            <person name="Fraser C.M."/>
            <person name="Hine E."/>
            <person name="Shefchek K.A."/>
            <person name="Das S.P."/>
            <person name="Tettelin H."/>
        </authorList>
    </citation>
    <scope>NUCLEOTIDE SEQUENCE [LARGE SCALE GENOMIC DNA]</scope>
    <source>
        <strain evidence="8 9">21</strain>
    </source>
</reference>
<feature type="transmembrane region" description="Helical" evidence="7">
    <location>
        <begin position="36"/>
        <end position="56"/>
    </location>
</feature>
<dbReference type="SUPFAM" id="SSF161098">
    <property type="entry name" value="MetI-like"/>
    <property type="match status" value="1"/>
</dbReference>
<evidence type="ECO:0000313" key="9">
    <source>
        <dbReference type="Proteomes" id="UP000020103"/>
    </source>
</evidence>
<evidence type="ECO:0000256" key="1">
    <source>
        <dbReference type="ARBA" id="ARBA00004651"/>
    </source>
</evidence>
<dbReference type="GO" id="GO:0005886">
    <property type="term" value="C:plasma membrane"/>
    <property type="evidence" value="ECO:0007669"/>
    <property type="project" value="UniProtKB-SubCell"/>
</dbReference>
<sequence length="70" mass="7845">MQTFDTVYALTSGGPQNRTDLAAHRVYAEAFEAAHVGRSAAMSLILFLILVTITVIQHRYFRARVSYDLV</sequence>
<dbReference type="InterPro" id="IPR051393">
    <property type="entry name" value="ABC_transporter_permease"/>
</dbReference>
<evidence type="ECO:0000256" key="4">
    <source>
        <dbReference type="ARBA" id="ARBA00022692"/>
    </source>
</evidence>
<dbReference type="EMBL" id="JAOF01000001">
    <property type="protein sequence ID" value="EUA45744.1"/>
    <property type="molecule type" value="Genomic_DNA"/>
</dbReference>
<name>A0A829PZZ7_9MYCO</name>
<evidence type="ECO:0000256" key="6">
    <source>
        <dbReference type="ARBA" id="ARBA00023136"/>
    </source>
</evidence>
<accession>A0A829PZZ7</accession>
<keyword evidence="2" id="KW-0813">Transport</keyword>
<dbReference type="Gene3D" id="1.10.3720.10">
    <property type="entry name" value="MetI-like"/>
    <property type="match status" value="1"/>
</dbReference>
<organism evidence="8 9">
    <name type="scientific">Mycobacteroides abscessus 21</name>
    <dbReference type="NCBI Taxonomy" id="1299324"/>
    <lineage>
        <taxon>Bacteria</taxon>
        <taxon>Bacillati</taxon>
        <taxon>Actinomycetota</taxon>
        <taxon>Actinomycetes</taxon>
        <taxon>Mycobacteriales</taxon>
        <taxon>Mycobacteriaceae</taxon>
        <taxon>Mycobacteroides</taxon>
        <taxon>Mycobacteroides abscessus</taxon>
    </lineage>
</organism>
<keyword evidence="3" id="KW-1003">Cell membrane</keyword>
<keyword evidence="6 7" id="KW-0472">Membrane</keyword>